<comment type="subcellular location">
    <subcellularLocation>
        <location evidence="1">Cell membrane</location>
        <topology evidence="1">Lipid-anchor</topology>
    </subcellularLocation>
</comment>
<reference evidence="9" key="1">
    <citation type="submission" date="2016-09" db="EMBL/GenBank/DDBJ databases">
        <title>Draft genome sequence of a novel species of the family Streptococcaceae isolated from flowers.</title>
        <authorList>
            <person name="Chuah L.-O."/>
            <person name="Yap K.-P."/>
            <person name="Thong K.L."/>
            <person name="Liong M.T."/>
            <person name="Ahmad R."/>
            <person name="Rusul G."/>
        </authorList>
    </citation>
    <scope>NUCLEOTIDE SEQUENCE [LARGE SCALE GENOMIC DNA]</scope>
    <source>
        <strain evidence="9">DF1</strain>
    </source>
</reference>
<dbReference type="PROSITE" id="PS51257">
    <property type="entry name" value="PROKAR_LIPOPROTEIN"/>
    <property type="match status" value="1"/>
</dbReference>
<dbReference type="SUPFAM" id="SSF53822">
    <property type="entry name" value="Periplasmic binding protein-like I"/>
    <property type="match status" value="1"/>
</dbReference>
<feature type="domain" description="ABC transporter substrate-binding protein PnrA-like" evidence="7">
    <location>
        <begin position="38"/>
        <end position="349"/>
    </location>
</feature>
<name>A0A1E8GQG9_9LACT</name>
<dbReference type="Gene3D" id="3.40.50.2300">
    <property type="match status" value="2"/>
</dbReference>
<dbReference type="AlphaFoldDB" id="A0A1E8GQG9"/>
<evidence type="ECO:0000256" key="1">
    <source>
        <dbReference type="ARBA" id="ARBA00004193"/>
    </source>
</evidence>
<dbReference type="InterPro" id="IPR050957">
    <property type="entry name" value="BMP_lipoprotein"/>
</dbReference>
<dbReference type="PANTHER" id="PTHR34296">
    <property type="entry name" value="TRANSCRIPTIONAL ACTIVATOR PROTEIN MED"/>
    <property type="match status" value="1"/>
</dbReference>
<evidence type="ECO:0000259" key="7">
    <source>
        <dbReference type="Pfam" id="PF02608"/>
    </source>
</evidence>
<dbReference type="CDD" id="cd06354">
    <property type="entry name" value="PBP1_PrnA-like"/>
    <property type="match status" value="1"/>
</dbReference>
<comment type="caution">
    <text evidence="8">The sequence shown here is derived from an EMBL/GenBank/DDBJ whole genome shotgun (WGS) entry which is preliminary data.</text>
</comment>
<evidence type="ECO:0000256" key="3">
    <source>
        <dbReference type="ARBA" id="ARBA00022475"/>
    </source>
</evidence>
<keyword evidence="5" id="KW-0472">Membrane</keyword>
<evidence type="ECO:0000313" key="8">
    <source>
        <dbReference type="EMBL" id="OFI50276.1"/>
    </source>
</evidence>
<dbReference type="InterPro" id="IPR028082">
    <property type="entry name" value="Peripla_BP_I"/>
</dbReference>
<dbReference type="Proteomes" id="UP000178622">
    <property type="component" value="Unassembled WGS sequence"/>
</dbReference>
<keyword evidence="9" id="KW-1185">Reference proteome</keyword>
<dbReference type="PANTHER" id="PTHR34296:SF2">
    <property type="entry name" value="ABC TRANSPORTER GUANOSINE-BINDING PROTEIN NUPN"/>
    <property type="match status" value="1"/>
</dbReference>
<sequence length="350" mass="36950">MNKKVLGFGLSAVAVLSLVACGSRDKSSSDKKGDTDLKVAMVSDTGGIDDRSFNQSAWEGLQAWGKEHGLSKDNGFTYFQSNTESEFANNFEQAVSSGYNLVFGIGYKLTDALTEAANNNKDTKFVIIDNVVDGKDNVASATFADQEGAYLAGVAAAKSTKTNKIGFIGGVENVVIKRFEAGYVSGAKSVNKDIEVKVDYAASFSDAAKGKTIASAQYATGTDVIFQAAGGVGNGVFSAAKAENENKNEADKVWVIGVDRDQKDEGNYKSKDGKDSNFVLGSTIKKVGQVLQIVSDETVDGKFPGGKHTAYGIKDGSVDFAETNLNDEAKAAVADARTQIKDGKITVPEK</sequence>
<organism evidence="8 9">
    <name type="scientific">Floricoccus tropicus</name>
    <dbReference type="NCBI Taxonomy" id="1859473"/>
    <lineage>
        <taxon>Bacteria</taxon>
        <taxon>Bacillati</taxon>
        <taxon>Bacillota</taxon>
        <taxon>Bacilli</taxon>
        <taxon>Lactobacillales</taxon>
        <taxon>Streptococcaceae</taxon>
        <taxon>Floricoccus</taxon>
    </lineage>
</organism>
<dbReference type="Pfam" id="PF02608">
    <property type="entry name" value="Bmp"/>
    <property type="match status" value="1"/>
</dbReference>
<comment type="similarity">
    <text evidence="2">Belongs to the BMP lipoprotein family.</text>
</comment>
<evidence type="ECO:0000313" key="9">
    <source>
        <dbReference type="Proteomes" id="UP000178622"/>
    </source>
</evidence>
<accession>A0A1E8GQG9</accession>
<keyword evidence="6" id="KW-0449">Lipoprotein</keyword>
<dbReference type="EMBL" id="MKIR01000002">
    <property type="protein sequence ID" value="OFI50276.1"/>
    <property type="molecule type" value="Genomic_DNA"/>
</dbReference>
<keyword evidence="3" id="KW-1003">Cell membrane</keyword>
<evidence type="ECO:0000256" key="5">
    <source>
        <dbReference type="ARBA" id="ARBA00023136"/>
    </source>
</evidence>
<protein>
    <submittedName>
        <fullName evidence="8">BMP family ABC transporter substrate-binding protein</fullName>
    </submittedName>
</protein>
<dbReference type="InterPro" id="IPR003760">
    <property type="entry name" value="PnrA-like"/>
</dbReference>
<gene>
    <name evidence="8" type="ORF">BG261_09155</name>
</gene>
<dbReference type="STRING" id="1859473.BG261_09155"/>
<dbReference type="OrthoDB" id="9784230at2"/>
<dbReference type="RefSeq" id="WP_070791494.1">
    <property type="nucleotide sequence ID" value="NZ_MKIR01000002.1"/>
</dbReference>
<proteinExistence type="inferred from homology"/>
<dbReference type="GO" id="GO:0005886">
    <property type="term" value="C:plasma membrane"/>
    <property type="evidence" value="ECO:0007669"/>
    <property type="project" value="UniProtKB-SubCell"/>
</dbReference>
<evidence type="ECO:0000256" key="2">
    <source>
        <dbReference type="ARBA" id="ARBA00008610"/>
    </source>
</evidence>
<evidence type="ECO:0000256" key="4">
    <source>
        <dbReference type="ARBA" id="ARBA00022729"/>
    </source>
</evidence>
<keyword evidence="4" id="KW-0732">Signal</keyword>
<evidence type="ECO:0000256" key="6">
    <source>
        <dbReference type="ARBA" id="ARBA00023288"/>
    </source>
</evidence>